<sequence length="524" mass="56280">MPFLEVSHERAKGKKTRPVNLFYELYGSGDAKCLLIMGLAGTHAAWAYQLKELAGTDVPNSPNTHSLSGSDIRLSATEQLELEDNARAEKHRDSKVHASKEEEAVLEELEGLEVDDSDESMSDSGRRDSVGLSPSGSSLSVGDVSKGGAEKSEGVGDVSKGGAGKSEDDGAKQASGSGDANGGPTIPGGGRMCCAYDNRGVGRSTIPKKKSDYNTTIMAEDALALLDHLGWEKAHVFGHSMGGMIACKLAAMAPHRIASLALISVTGGGFECIPAMNKTMVNISYRFLKAKDPKSRADVDLDCHFTPEYLEETIEGGRRRDVLYKEYVQAISAAGLQPKHGLKGHENACWTHRVDDKEIETIRTGGFLVSIIHGRGDIVASVHHANKLAQRLTPVARLVVMPGGHLVLRESAEQVNKALTTLIAATYLRIPGEQWGAVLHSQSSDNLTTLATVPAAPGELPLPGRGMKLRNYLNTFQDVASRKLLSIQRTSSGNVLKSLKFENVENVELQRTSTGTHEKLVLQI</sequence>
<proteinExistence type="predicted"/>
<evidence type="ECO:0000313" key="4">
    <source>
        <dbReference type="Proteomes" id="UP000054558"/>
    </source>
</evidence>
<feature type="compositionally biased region" description="Basic and acidic residues" evidence="1">
    <location>
        <begin position="87"/>
        <end position="103"/>
    </location>
</feature>
<dbReference type="SUPFAM" id="SSF53474">
    <property type="entry name" value="alpha/beta-Hydrolases"/>
    <property type="match status" value="1"/>
</dbReference>
<dbReference type="InterPro" id="IPR000073">
    <property type="entry name" value="AB_hydrolase_1"/>
</dbReference>
<keyword evidence="4" id="KW-1185">Reference proteome</keyword>
<dbReference type="PANTHER" id="PTHR43433:SF5">
    <property type="entry name" value="AB HYDROLASE-1 DOMAIN-CONTAINING PROTEIN"/>
    <property type="match status" value="1"/>
</dbReference>
<dbReference type="OrthoDB" id="19657at2759"/>
<dbReference type="PANTHER" id="PTHR43433">
    <property type="entry name" value="HYDROLASE, ALPHA/BETA FOLD FAMILY PROTEIN"/>
    <property type="match status" value="1"/>
</dbReference>
<dbReference type="Gene3D" id="3.40.50.1820">
    <property type="entry name" value="alpha/beta hydrolase"/>
    <property type="match status" value="1"/>
</dbReference>
<organism evidence="3 4">
    <name type="scientific">Klebsormidium nitens</name>
    <name type="common">Green alga</name>
    <name type="synonym">Ulothrix nitens</name>
    <dbReference type="NCBI Taxonomy" id="105231"/>
    <lineage>
        <taxon>Eukaryota</taxon>
        <taxon>Viridiplantae</taxon>
        <taxon>Streptophyta</taxon>
        <taxon>Klebsormidiophyceae</taxon>
        <taxon>Klebsormidiales</taxon>
        <taxon>Klebsormidiaceae</taxon>
        <taxon>Klebsormidium</taxon>
    </lineage>
</organism>
<evidence type="ECO:0000313" key="3">
    <source>
        <dbReference type="EMBL" id="GAQ88563.1"/>
    </source>
</evidence>
<feature type="compositionally biased region" description="Low complexity" evidence="1">
    <location>
        <begin position="130"/>
        <end position="147"/>
    </location>
</feature>
<dbReference type="EMBL" id="DF237389">
    <property type="protein sequence ID" value="GAQ88563.1"/>
    <property type="molecule type" value="Genomic_DNA"/>
</dbReference>
<dbReference type="InterPro" id="IPR029058">
    <property type="entry name" value="AB_hydrolase_fold"/>
</dbReference>
<dbReference type="Pfam" id="PF00561">
    <property type="entry name" value="Abhydrolase_1"/>
    <property type="match status" value="1"/>
</dbReference>
<dbReference type="Proteomes" id="UP000054558">
    <property type="component" value="Unassembled WGS sequence"/>
</dbReference>
<dbReference type="OMA" id="HDVFFKY"/>
<dbReference type="GO" id="GO:0016787">
    <property type="term" value="F:hydrolase activity"/>
    <property type="evidence" value="ECO:0000318"/>
    <property type="project" value="GO_Central"/>
</dbReference>
<evidence type="ECO:0000256" key="1">
    <source>
        <dbReference type="SAM" id="MobiDB-lite"/>
    </source>
</evidence>
<feature type="compositionally biased region" description="Gly residues" evidence="1">
    <location>
        <begin position="179"/>
        <end position="189"/>
    </location>
</feature>
<gene>
    <name evidence="3" type="ORF">KFL_004400010</name>
</gene>
<feature type="region of interest" description="Disordered" evidence="1">
    <location>
        <begin position="87"/>
        <end position="189"/>
    </location>
</feature>
<protein>
    <submittedName>
        <fullName evidence="3">Alpha/beta-hydrolases superfamily protein</fullName>
    </submittedName>
</protein>
<feature type="compositionally biased region" description="Acidic residues" evidence="1">
    <location>
        <begin position="104"/>
        <end position="121"/>
    </location>
</feature>
<dbReference type="InterPro" id="IPR050471">
    <property type="entry name" value="AB_hydrolase"/>
</dbReference>
<dbReference type="STRING" id="105231.A0A1Y1ID92"/>
<dbReference type="AlphaFoldDB" id="A0A1Y1ID92"/>
<accession>A0A1Y1ID92</accession>
<feature type="domain" description="AB hydrolase-1" evidence="2">
    <location>
        <begin position="191"/>
        <end position="408"/>
    </location>
</feature>
<name>A0A1Y1ID92_KLENI</name>
<keyword evidence="3" id="KW-0378">Hydrolase</keyword>
<evidence type="ECO:0000259" key="2">
    <source>
        <dbReference type="Pfam" id="PF00561"/>
    </source>
</evidence>
<reference evidence="3 4" key="1">
    <citation type="journal article" date="2014" name="Nat. Commun.">
        <title>Klebsormidium flaccidum genome reveals primary factors for plant terrestrial adaptation.</title>
        <authorList>
            <person name="Hori K."/>
            <person name="Maruyama F."/>
            <person name="Fujisawa T."/>
            <person name="Togashi T."/>
            <person name="Yamamoto N."/>
            <person name="Seo M."/>
            <person name="Sato S."/>
            <person name="Yamada T."/>
            <person name="Mori H."/>
            <person name="Tajima N."/>
            <person name="Moriyama T."/>
            <person name="Ikeuchi M."/>
            <person name="Watanabe M."/>
            <person name="Wada H."/>
            <person name="Kobayashi K."/>
            <person name="Saito M."/>
            <person name="Masuda T."/>
            <person name="Sasaki-Sekimoto Y."/>
            <person name="Mashiguchi K."/>
            <person name="Awai K."/>
            <person name="Shimojima M."/>
            <person name="Masuda S."/>
            <person name="Iwai M."/>
            <person name="Nobusawa T."/>
            <person name="Narise T."/>
            <person name="Kondo S."/>
            <person name="Saito H."/>
            <person name="Sato R."/>
            <person name="Murakawa M."/>
            <person name="Ihara Y."/>
            <person name="Oshima-Yamada Y."/>
            <person name="Ohtaka K."/>
            <person name="Satoh M."/>
            <person name="Sonobe K."/>
            <person name="Ishii M."/>
            <person name="Ohtani R."/>
            <person name="Kanamori-Sato M."/>
            <person name="Honoki R."/>
            <person name="Miyazaki D."/>
            <person name="Mochizuki H."/>
            <person name="Umetsu J."/>
            <person name="Higashi K."/>
            <person name="Shibata D."/>
            <person name="Kamiya Y."/>
            <person name="Sato N."/>
            <person name="Nakamura Y."/>
            <person name="Tabata S."/>
            <person name="Ida S."/>
            <person name="Kurokawa K."/>
            <person name="Ohta H."/>
        </authorList>
    </citation>
    <scope>NUCLEOTIDE SEQUENCE [LARGE SCALE GENOMIC DNA]</scope>
    <source>
        <strain evidence="3 4">NIES-2285</strain>
    </source>
</reference>